<dbReference type="InterPro" id="IPR054471">
    <property type="entry name" value="GPIID_WHD"/>
</dbReference>
<feature type="domain" description="GPI inositol-deacylase winged helix" evidence="2">
    <location>
        <begin position="275"/>
        <end position="354"/>
    </location>
</feature>
<protein>
    <submittedName>
        <fullName evidence="4">Uncharacterized protein</fullName>
    </submittedName>
</protein>
<evidence type="ECO:0000259" key="2">
    <source>
        <dbReference type="Pfam" id="PF22939"/>
    </source>
</evidence>
<keyword evidence="1" id="KW-0677">Repeat</keyword>
<accession>A0A7C8PRW2</accession>
<evidence type="ECO:0000313" key="5">
    <source>
        <dbReference type="Proteomes" id="UP000479691"/>
    </source>
</evidence>
<proteinExistence type="predicted"/>
<name>A0A7C8PRW2_ORBOL</name>
<feature type="domain" description="Nephrocystin 3-like N-terminal" evidence="3">
    <location>
        <begin position="31"/>
        <end position="161"/>
    </location>
</feature>
<dbReference type="EMBL" id="JAABOE010000045">
    <property type="protein sequence ID" value="KAF3177347.1"/>
    <property type="molecule type" value="Genomic_DNA"/>
</dbReference>
<reference evidence="4 5" key="1">
    <citation type="submission" date="2019-06" db="EMBL/GenBank/DDBJ databases">
        <authorList>
            <person name="Palmer J.M."/>
        </authorList>
    </citation>
    <scope>NUCLEOTIDE SEQUENCE [LARGE SCALE GENOMIC DNA]</scope>
    <source>
        <strain evidence="4 5">TWF788</strain>
    </source>
</reference>
<dbReference type="PANTHER" id="PTHR10039">
    <property type="entry name" value="AMELOGENIN"/>
    <property type="match status" value="1"/>
</dbReference>
<dbReference type="SUPFAM" id="SSF52540">
    <property type="entry name" value="P-loop containing nucleoside triphosphate hydrolases"/>
    <property type="match status" value="1"/>
</dbReference>
<evidence type="ECO:0000256" key="1">
    <source>
        <dbReference type="ARBA" id="ARBA00022737"/>
    </source>
</evidence>
<dbReference type="Gene3D" id="3.40.50.300">
    <property type="entry name" value="P-loop containing nucleotide triphosphate hydrolases"/>
    <property type="match status" value="1"/>
</dbReference>
<dbReference type="AlphaFoldDB" id="A0A7C8PRW2"/>
<dbReference type="Proteomes" id="UP000479691">
    <property type="component" value="Unassembled WGS sequence"/>
</dbReference>
<gene>
    <name evidence="4" type="ORF">TWF788_007779</name>
</gene>
<evidence type="ECO:0000313" key="4">
    <source>
        <dbReference type="EMBL" id="KAF3177347.1"/>
    </source>
</evidence>
<organism evidence="4 5">
    <name type="scientific">Orbilia oligospora</name>
    <name type="common">Nematode-trapping fungus</name>
    <name type="synonym">Arthrobotrys oligospora</name>
    <dbReference type="NCBI Taxonomy" id="2813651"/>
    <lineage>
        <taxon>Eukaryota</taxon>
        <taxon>Fungi</taxon>
        <taxon>Dikarya</taxon>
        <taxon>Ascomycota</taxon>
        <taxon>Pezizomycotina</taxon>
        <taxon>Orbiliomycetes</taxon>
        <taxon>Orbiliales</taxon>
        <taxon>Orbiliaceae</taxon>
        <taxon>Orbilia</taxon>
    </lineage>
</organism>
<dbReference type="InterPro" id="IPR056884">
    <property type="entry name" value="NPHP3-like_N"/>
</dbReference>
<dbReference type="InterPro" id="IPR027417">
    <property type="entry name" value="P-loop_NTPase"/>
</dbReference>
<dbReference type="Pfam" id="PF24883">
    <property type="entry name" value="NPHP3_N"/>
    <property type="match status" value="1"/>
</dbReference>
<comment type="caution">
    <text evidence="4">The sequence shown here is derived from an EMBL/GenBank/DDBJ whole genome shotgun (WGS) entry which is preliminary data.</text>
</comment>
<evidence type="ECO:0000259" key="3">
    <source>
        <dbReference type="Pfam" id="PF24883"/>
    </source>
</evidence>
<sequence length="643" mass="73108">MVSRNPYGLHPLDAFLGFLKDTSGTNESYLAGSGKSVITATVTRYLLEKYPASTAFFFCDFQQKSSLQWETIARSLLKQLLSHTNQDSIDPFLEKFEDPVPPNEVIQILQQLLKRANLCYLILDGLDECEEEDRYKLLRLFQGLLGFGHNQENLKILVASRYSVDISRIMSEQQVQEINVADHIGPDIGKFIEFELQERVQVRRLTVTPNMLEEIGIALAEKADGMHEHTFILRKIYSAINEDALRACLQSLPRGLPETYDRILSRIERFQDFGMARKVFNWVLAASNPLTVEELAEACAFEFGDEQHSDGARRLATDKWKLIFNCNNLVTVDQHGGKDSVRFAHATVLEHLRRKAIVNGNTASQDAACICLVYLNLTDFERQVTQYAPDQSTNTRIQNPKGWIPALISPSQNVSSTALAVERVSRFRNIRKLKPSTAPLPPIDLKDLQTMFSNFRTNPELQRYSELIGFLREELKPRQEILLQYGPYLVDPIGLILVAFHRTNREMRAATASGNYYENSIGGYNSAILMMNIILGSRSDRFAFDLNRPAYCLQDETGPPKPIPNYLEWALELDFPGAADVLVRHGARVPANIVEKAVRLGASNVVRSYLKARSMKPHLYRDDDKFIPEESLQRFREMVAPSW</sequence>
<dbReference type="Pfam" id="PF22939">
    <property type="entry name" value="WHD_GPIID"/>
    <property type="match status" value="1"/>
</dbReference>